<dbReference type="EMBL" id="GU567977">
    <property type="protein sequence ID" value="ADI22154.1"/>
    <property type="molecule type" value="Genomic_DNA"/>
</dbReference>
<sequence length="405" mass="43261">MSGLSGRRILVGVTGGISAYKSAELIRRLIEHGAMVRVAMTAAATQFIAPLTLQAISGNPVYKDLVDVDSDAAMSHIEVARWADLVLVAPATANFIARLASGLADDLLSTICLATEAQIIVAPAMNRVMWENRATQENISTIRKREVSILGPDNGSQACGETGPGRMIEPDFLLRWIISQTQDKLLTNISVLVTAGPTWEAIDPVRGLTNKSSGKMGYAVASAAQETGANVTLISGPTVLSPPIGISVYSVTTALEMLSEVENQASKIDIFVAVAAVADYRPRSTQKQKIKKQSSSLNIELIRNPDILTSVANRPSPPFTVGFAAETDEPVEHARSKLASKNIDLIAVNEISGTNNPFGNDENALILIDKESETNLGCGSKQLLAKKLIKEISLRYHAKNSTSNS</sequence>
<protein>
    <recommendedName>
        <fullName evidence="3">Coenzyme A biosynthesis bifunctional protein CoaBC</fullName>
    </recommendedName>
    <alternativeName>
        <fullName evidence="3">DNA/pantothenate metabolism flavoprotein</fullName>
    </alternativeName>
    <alternativeName>
        <fullName evidence="3">Phosphopantothenoylcysteine synthetase/decarboxylase</fullName>
        <shortName evidence="3">PPCS-PPCDC</shortName>
    </alternativeName>
    <domain>
        <recommendedName>
            <fullName evidence="3">Phosphopantothenoylcysteine decarboxylase</fullName>
            <shortName evidence="3">PPC decarboxylase</shortName>
            <shortName evidence="3">PPC-DC</shortName>
            <ecNumber evidence="3">4.1.1.36</ecNumber>
        </recommendedName>
        <alternativeName>
            <fullName evidence="3">CoaC</fullName>
        </alternativeName>
    </domain>
    <domain>
        <recommendedName>
            <fullName evidence="3">Phosphopantothenate--cysteine ligase</fullName>
            <ecNumber evidence="3">6.3.2.5</ecNumber>
        </recommendedName>
        <alternativeName>
            <fullName evidence="3">CoaB</fullName>
        </alternativeName>
        <alternativeName>
            <fullName evidence="3">Phosphopantothenoylcysteine synthetase</fullName>
            <shortName evidence="3">PPC synthetase</shortName>
            <shortName evidence="3">PPC-S</shortName>
        </alternativeName>
    </domain>
</protein>
<feature type="binding site" evidence="3">
    <location>
        <position position="279"/>
    </location>
    <ligand>
        <name>CTP</name>
        <dbReference type="ChEBI" id="CHEBI:37563"/>
    </ligand>
</feature>
<keyword evidence="1 3" id="KW-0210">Decarboxylase</keyword>
<comment type="caution">
    <text evidence="3">Lacks conserved residue(s) required for the propagation of feature annotation.</text>
</comment>
<dbReference type="GO" id="GO:0015937">
    <property type="term" value="P:coenzyme A biosynthetic process"/>
    <property type="evidence" value="ECO:0007669"/>
    <property type="project" value="UniProtKB-UniRule"/>
</dbReference>
<dbReference type="PANTHER" id="PTHR14359:SF6">
    <property type="entry name" value="PHOSPHOPANTOTHENOYLCYSTEINE DECARBOXYLASE"/>
    <property type="match status" value="1"/>
</dbReference>
<keyword evidence="2 3" id="KW-0456">Lyase</keyword>
<feature type="domain" description="Flavoprotein" evidence="5">
    <location>
        <begin position="8"/>
        <end position="148"/>
    </location>
</feature>
<keyword evidence="3" id="KW-0511">Multifunctional enzyme</keyword>
<dbReference type="InterPro" id="IPR003382">
    <property type="entry name" value="Flavoprotein"/>
</dbReference>
<dbReference type="GO" id="GO:0071513">
    <property type="term" value="C:phosphopantothenoylcysteine decarboxylase complex"/>
    <property type="evidence" value="ECO:0007669"/>
    <property type="project" value="TreeGrafter"/>
</dbReference>
<dbReference type="PANTHER" id="PTHR14359">
    <property type="entry name" value="HOMO-OLIGOMERIC FLAVIN CONTAINING CYS DECARBOXYLASE FAMILY"/>
    <property type="match status" value="1"/>
</dbReference>
<evidence type="ECO:0000256" key="4">
    <source>
        <dbReference type="RuleBase" id="RU364078"/>
    </source>
</evidence>
<dbReference type="InterPro" id="IPR007085">
    <property type="entry name" value="DNA/pantothenate-metab_flavo_C"/>
</dbReference>
<comment type="catalytic activity">
    <reaction evidence="3 4">
        <text>N-[(R)-4-phosphopantothenoyl]-L-cysteine + H(+) = (R)-4'-phosphopantetheine + CO2</text>
        <dbReference type="Rhea" id="RHEA:16793"/>
        <dbReference type="ChEBI" id="CHEBI:15378"/>
        <dbReference type="ChEBI" id="CHEBI:16526"/>
        <dbReference type="ChEBI" id="CHEBI:59458"/>
        <dbReference type="ChEBI" id="CHEBI:61723"/>
        <dbReference type="EC" id="4.1.1.36"/>
    </reaction>
</comment>
<feature type="binding site" evidence="3">
    <location>
        <begin position="305"/>
        <end position="308"/>
    </location>
    <ligand>
        <name>CTP</name>
        <dbReference type="ChEBI" id="CHEBI:37563"/>
    </ligand>
</feature>
<feature type="binding site" evidence="3">
    <location>
        <position position="323"/>
    </location>
    <ligand>
        <name>CTP</name>
        <dbReference type="ChEBI" id="CHEBI:37563"/>
    </ligand>
</feature>
<evidence type="ECO:0000313" key="7">
    <source>
        <dbReference type="EMBL" id="ADI22154.1"/>
    </source>
</evidence>
<dbReference type="NCBIfam" id="TIGR00521">
    <property type="entry name" value="coaBC_dfp"/>
    <property type="match status" value="1"/>
</dbReference>
<dbReference type="AlphaFoldDB" id="E7C3Y0"/>
<evidence type="ECO:0000259" key="5">
    <source>
        <dbReference type="Pfam" id="PF02441"/>
    </source>
</evidence>
<dbReference type="InterPro" id="IPR035929">
    <property type="entry name" value="CoaB-like_sf"/>
</dbReference>
<gene>
    <name evidence="3" type="primary">coaBC</name>
</gene>
<dbReference type="SUPFAM" id="SSF102645">
    <property type="entry name" value="CoaB-like"/>
    <property type="match status" value="1"/>
</dbReference>
<reference evidence="7" key="1">
    <citation type="submission" date="2010-01" db="EMBL/GenBank/DDBJ databases">
        <title>Genome fragments of uncultured bacteria from the North Pacific subtropical Gyre.</title>
        <authorList>
            <person name="Pham V.D."/>
            <person name="Delong E.F."/>
        </authorList>
    </citation>
    <scope>NUCLEOTIDE SEQUENCE</scope>
</reference>
<organism evidence="7">
    <name type="scientific">uncultured gamma proteobacterium HF0200_24F15</name>
    <dbReference type="NCBI Taxonomy" id="723570"/>
    <lineage>
        <taxon>Bacteria</taxon>
        <taxon>Pseudomonadati</taxon>
        <taxon>Pseudomonadota</taxon>
        <taxon>Gammaproteobacteria</taxon>
        <taxon>environmental samples</taxon>
    </lineage>
</organism>
<comment type="cofactor">
    <cofactor evidence="3">
        <name>Mg(2+)</name>
        <dbReference type="ChEBI" id="CHEBI:18420"/>
    </cofactor>
</comment>
<dbReference type="UniPathway" id="UPA00241">
    <property type="reaction ID" value="UER00353"/>
</dbReference>
<comment type="cofactor">
    <cofactor evidence="3">
        <name>FMN</name>
        <dbReference type="ChEBI" id="CHEBI:58210"/>
    </cofactor>
    <text evidence="3">Binds 1 FMN per subunit.</text>
</comment>
<dbReference type="InterPro" id="IPR036551">
    <property type="entry name" value="Flavin_trans-like"/>
</dbReference>
<feature type="active site" description="Proton donor" evidence="3">
    <location>
        <position position="159"/>
    </location>
</feature>
<evidence type="ECO:0000256" key="2">
    <source>
        <dbReference type="ARBA" id="ARBA00023239"/>
    </source>
</evidence>
<dbReference type="EC" id="6.3.2.5" evidence="3"/>
<keyword evidence="3 4" id="KW-0436">Ligase</keyword>
<comment type="function">
    <text evidence="4">Catalyzes two steps in the biosynthesis of coenzyme A. In the first step cysteine is conjugated to 4'-phosphopantothenate to form 4-phosphopantothenoylcysteine, in the latter compound is decarboxylated to form 4'-phosphopantotheine.</text>
</comment>
<keyword evidence="3 4" id="KW-0288">FMN</keyword>
<dbReference type="HAMAP" id="MF_02225">
    <property type="entry name" value="CoaBC"/>
    <property type="match status" value="1"/>
</dbReference>
<dbReference type="Gene3D" id="3.40.50.10300">
    <property type="entry name" value="CoaB-like"/>
    <property type="match status" value="1"/>
</dbReference>
<keyword evidence="3" id="KW-0479">Metal-binding</keyword>
<feature type="region of interest" description="Phosphopantothenoylcysteine decarboxylase" evidence="3">
    <location>
        <begin position="1"/>
        <end position="190"/>
    </location>
</feature>
<comment type="similarity">
    <text evidence="3 4">In the C-terminal section; belongs to the PPC synthetase family.</text>
</comment>
<comment type="pathway">
    <text evidence="3 4">Cofactor biosynthesis; coenzyme A biosynthesis; CoA from (R)-pantothenate: step 2/5.</text>
</comment>
<comment type="similarity">
    <text evidence="3 4">In the N-terminal section; belongs to the HFCD (homo-oligomeric flavin containing Cys decarboxylase) superfamily.</text>
</comment>
<keyword evidence="3" id="KW-0460">Magnesium</keyword>
<dbReference type="InterPro" id="IPR005252">
    <property type="entry name" value="CoaBC"/>
</dbReference>
<name>E7C3Y0_9GAMM</name>
<evidence type="ECO:0000256" key="1">
    <source>
        <dbReference type="ARBA" id="ARBA00022793"/>
    </source>
</evidence>
<keyword evidence="3 4" id="KW-0285">Flavoprotein</keyword>
<dbReference type="GO" id="GO:0004632">
    <property type="term" value="F:phosphopantothenate--cysteine ligase activity"/>
    <property type="evidence" value="ECO:0007669"/>
    <property type="project" value="UniProtKB-UniRule"/>
</dbReference>
<proteinExistence type="inferred from homology"/>
<dbReference type="Gene3D" id="3.40.50.1950">
    <property type="entry name" value="Flavin prenyltransferase-like"/>
    <property type="match status" value="1"/>
</dbReference>
<dbReference type="GO" id="GO:0010181">
    <property type="term" value="F:FMN binding"/>
    <property type="evidence" value="ECO:0007669"/>
    <property type="project" value="UniProtKB-UniRule"/>
</dbReference>
<dbReference type="EC" id="4.1.1.36" evidence="3"/>
<comment type="function">
    <text evidence="3">Catalyzes two sequential steps in the biosynthesis of coenzyme A. In the first step cysteine is conjugated to 4'-phosphopantothenate to form 4-phosphopantothenoylcysteine. In the second step the latter compound is decarboxylated to form 4'-phosphopantotheine.</text>
</comment>
<comment type="catalytic activity">
    <reaction evidence="3 4">
        <text>(R)-4'-phosphopantothenate + L-cysteine + CTP = N-[(R)-4-phosphopantothenoyl]-L-cysteine + CMP + diphosphate + H(+)</text>
        <dbReference type="Rhea" id="RHEA:19397"/>
        <dbReference type="ChEBI" id="CHEBI:10986"/>
        <dbReference type="ChEBI" id="CHEBI:15378"/>
        <dbReference type="ChEBI" id="CHEBI:33019"/>
        <dbReference type="ChEBI" id="CHEBI:35235"/>
        <dbReference type="ChEBI" id="CHEBI:37563"/>
        <dbReference type="ChEBI" id="CHEBI:59458"/>
        <dbReference type="ChEBI" id="CHEBI:60377"/>
        <dbReference type="EC" id="6.3.2.5"/>
    </reaction>
</comment>
<dbReference type="GO" id="GO:0015941">
    <property type="term" value="P:pantothenate catabolic process"/>
    <property type="evidence" value="ECO:0007669"/>
    <property type="project" value="InterPro"/>
</dbReference>
<comment type="pathway">
    <text evidence="3 4">Cofactor biosynthesis; coenzyme A biosynthesis; CoA from (R)-pantothenate: step 3/5.</text>
</comment>
<dbReference type="GO" id="GO:0046872">
    <property type="term" value="F:metal ion binding"/>
    <property type="evidence" value="ECO:0007669"/>
    <property type="project" value="UniProtKB-KW"/>
</dbReference>
<feature type="binding site" evidence="3">
    <location>
        <position position="289"/>
    </location>
    <ligand>
        <name>CTP</name>
        <dbReference type="ChEBI" id="CHEBI:37563"/>
    </ligand>
</feature>
<dbReference type="GO" id="GO:0004633">
    <property type="term" value="F:phosphopantothenoylcysteine decarboxylase activity"/>
    <property type="evidence" value="ECO:0007669"/>
    <property type="project" value="UniProtKB-UniRule"/>
</dbReference>
<dbReference type="Pfam" id="PF02441">
    <property type="entry name" value="Flavoprotein"/>
    <property type="match status" value="1"/>
</dbReference>
<evidence type="ECO:0000259" key="6">
    <source>
        <dbReference type="Pfam" id="PF04127"/>
    </source>
</evidence>
<feature type="binding site" evidence="3">
    <location>
        <position position="341"/>
    </location>
    <ligand>
        <name>CTP</name>
        <dbReference type="ChEBI" id="CHEBI:37563"/>
    </ligand>
</feature>
<evidence type="ECO:0000256" key="3">
    <source>
        <dbReference type="HAMAP-Rule" id="MF_02225"/>
    </source>
</evidence>
<feature type="binding site" evidence="3">
    <location>
        <position position="337"/>
    </location>
    <ligand>
        <name>CTP</name>
        <dbReference type="ChEBI" id="CHEBI:37563"/>
    </ligand>
</feature>
<accession>E7C3Y0</accession>
<dbReference type="Pfam" id="PF04127">
    <property type="entry name" value="DFP"/>
    <property type="match status" value="1"/>
</dbReference>
<feature type="domain" description="DNA/pantothenate metabolism flavoprotein C-terminal" evidence="6">
    <location>
        <begin position="187"/>
        <end position="393"/>
    </location>
</feature>
<dbReference type="SUPFAM" id="SSF52507">
    <property type="entry name" value="Homo-oligomeric flavin-containing Cys decarboxylases, HFCD"/>
    <property type="match status" value="1"/>
</dbReference>
<feature type="region of interest" description="Phosphopantothenate--cysteine ligase" evidence="3">
    <location>
        <begin position="191"/>
        <end position="405"/>
    </location>
</feature>